<accession>A0ABM8ARN2</accession>
<evidence type="ECO:0008006" key="3">
    <source>
        <dbReference type="Google" id="ProtNLM"/>
    </source>
</evidence>
<gene>
    <name evidence="1" type="ORF">JCM14722_16490</name>
</gene>
<evidence type="ECO:0000313" key="2">
    <source>
        <dbReference type="Proteomes" id="UP001061361"/>
    </source>
</evidence>
<name>A0ABM8ARN2_9BACT</name>
<dbReference type="Proteomes" id="UP001061361">
    <property type="component" value="Chromosome"/>
</dbReference>
<evidence type="ECO:0000313" key="1">
    <source>
        <dbReference type="EMBL" id="BDQ34107.1"/>
    </source>
</evidence>
<reference evidence="1" key="1">
    <citation type="submission" date="2022-08" db="EMBL/GenBank/DDBJ databases">
        <title>Genome Sequence of the sulphate-reducing bacterium, Pseudodesulfovibrio portus JCM14722.</title>
        <authorList>
            <person name="Kondo R."/>
            <person name="Kataoka T."/>
        </authorList>
    </citation>
    <scope>NUCLEOTIDE SEQUENCE</scope>
    <source>
        <strain evidence="1">JCM 14722</strain>
    </source>
</reference>
<organism evidence="1 2">
    <name type="scientific">Pseudodesulfovibrio portus</name>
    <dbReference type="NCBI Taxonomy" id="231439"/>
    <lineage>
        <taxon>Bacteria</taxon>
        <taxon>Pseudomonadati</taxon>
        <taxon>Thermodesulfobacteriota</taxon>
        <taxon>Desulfovibrionia</taxon>
        <taxon>Desulfovibrionales</taxon>
        <taxon>Desulfovibrionaceae</taxon>
    </lineage>
</organism>
<protein>
    <recommendedName>
        <fullName evidence="3">N-acetyltransferase domain-containing protein</fullName>
    </recommendedName>
</protein>
<dbReference type="RefSeq" id="WP_264981000.1">
    <property type="nucleotide sequence ID" value="NZ_AP026708.1"/>
</dbReference>
<dbReference type="EMBL" id="AP026708">
    <property type="protein sequence ID" value="BDQ34107.1"/>
    <property type="molecule type" value="Genomic_DNA"/>
</dbReference>
<keyword evidence="2" id="KW-1185">Reference proteome</keyword>
<sequence>MAVRELDSRPEAYAHFPDNGVYRWLELHGDTVYGHAAFAERGDVLELHLSLHRWGAGVRRGLAGDLAWLKQEAGRLGKTRIMGIRANDEGEFDGRLFRFARLFGFTEMHVFQTASLDV</sequence>
<proteinExistence type="predicted"/>